<dbReference type="InterPro" id="IPR036422">
    <property type="entry name" value="RuBisCO_lsu_N_sf"/>
</dbReference>
<keyword evidence="8" id="KW-0479">Metal-binding</keyword>
<dbReference type="InterPro" id="IPR033966">
    <property type="entry name" value="RuBisCO"/>
</dbReference>
<evidence type="ECO:0000256" key="1">
    <source>
        <dbReference type="ARBA" id="ARBA00001946"/>
    </source>
</evidence>
<evidence type="ECO:0000256" key="11">
    <source>
        <dbReference type="ARBA" id="ARBA00023033"/>
    </source>
</evidence>
<evidence type="ECO:0000256" key="2">
    <source>
        <dbReference type="ARBA" id="ARBA00003617"/>
    </source>
</evidence>
<comment type="catalytic activity">
    <reaction evidence="14">
        <text>D-ribulose 1,5-bisphosphate + O2 = 2-phosphoglycolate + (2R)-3-phosphoglycerate + 2 H(+)</text>
        <dbReference type="Rhea" id="RHEA:36631"/>
        <dbReference type="ChEBI" id="CHEBI:15378"/>
        <dbReference type="ChEBI" id="CHEBI:15379"/>
        <dbReference type="ChEBI" id="CHEBI:57870"/>
        <dbReference type="ChEBI" id="CHEBI:58033"/>
        <dbReference type="ChEBI" id="CHEBI:58272"/>
    </reaction>
</comment>
<evidence type="ECO:0000256" key="4">
    <source>
        <dbReference type="ARBA" id="ARBA00005475"/>
    </source>
</evidence>
<comment type="cofactor">
    <cofactor evidence="1">
        <name>Mg(2+)</name>
        <dbReference type="ChEBI" id="CHEBI:18420"/>
    </cofactor>
</comment>
<evidence type="ECO:0000256" key="7">
    <source>
        <dbReference type="ARBA" id="ARBA00022640"/>
    </source>
</evidence>
<proteinExistence type="inferred from homology"/>
<dbReference type="GO" id="GO:0019253">
    <property type="term" value="P:reductive pentose-phosphate cycle"/>
    <property type="evidence" value="ECO:0007669"/>
    <property type="project" value="UniProtKB-KW"/>
</dbReference>
<evidence type="ECO:0000313" key="18">
    <source>
        <dbReference type="EMBL" id="CAE8648024.1"/>
    </source>
</evidence>
<dbReference type="EMBL" id="CAJNNW010006120">
    <property type="protein sequence ID" value="CAE8648024.1"/>
    <property type="molecule type" value="Genomic_DNA"/>
</dbReference>
<feature type="non-terminal residue" evidence="18">
    <location>
        <position position="720"/>
    </location>
</feature>
<keyword evidence="13" id="KW-0120">Carbon dioxide fixation</keyword>
<reference evidence="18" key="1">
    <citation type="submission" date="2021-02" db="EMBL/GenBank/DDBJ databases">
        <authorList>
            <person name="Dougan E. K."/>
            <person name="Rhodes N."/>
            <person name="Thang M."/>
            <person name="Chan C."/>
        </authorList>
    </citation>
    <scope>NUCLEOTIDE SEQUENCE</scope>
</reference>
<dbReference type="PANTHER" id="PTHR42704:SF17">
    <property type="entry name" value="RIBULOSE BISPHOSPHATE CARBOXYLASE LARGE CHAIN"/>
    <property type="match status" value="1"/>
</dbReference>
<accession>A0A813IDD4</accession>
<organism evidence="18 19">
    <name type="scientific">Polarella glacialis</name>
    <name type="common">Dinoflagellate</name>
    <dbReference type="NCBI Taxonomy" id="89957"/>
    <lineage>
        <taxon>Eukaryota</taxon>
        <taxon>Sar</taxon>
        <taxon>Alveolata</taxon>
        <taxon>Dinophyceae</taxon>
        <taxon>Suessiales</taxon>
        <taxon>Suessiaceae</taxon>
        <taxon>Polarella</taxon>
    </lineage>
</organism>
<feature type="domain" description="Ribulose bisphosphate carboxylase large subunit ferrodoxin-like N-terminal" evidence="17">
    <location>
        <begin position="1"/>
        <end position="106"/>
    </location>
</feature>
<evidence type="ECO:0000256" key="3">
    <source>
        <dbReference type="ARBA" id="ARBA00004474"/>
    </source>
</evidence>
<dbReference type="PROSITE" id="PS00157">
    <property type="entry name" value="RUBISCO_LARGE"/>
    <property type="match status" value="1"/>
</dbReference>
<dbReference type="GO" id="GO:0004497">
    <property type="term" value="F:monooxygenase activity"/>
    <property type="evidence" value="ECO:0007669"/>
    <property type="project" value="UniProtKB-KW"/>
</dbReference>
<comment type="function">
    <text evidence="2">RuBisCO catalyzes two reactions: the carboxylation of D-ribulose 1,5-bisphosphate, the primary event in carbon dioxide fixation, as well as the oxidative fragmentation of the pentose substrate. Both reactions occur simultaneously and in competition at the same active site.</text>
</comment>
<dbReference type="Pfam" id="PF00016">
    <property type="entry name" value="RuBisCO_large"/>
    <property type="match status" value="2"/>
</dbReference>
<evidence type="ECO:0000313" key="19">
    <source>
        <dbReference type="Proteomes" id="UP000626109"/>
    </source>
</evidence>
<protein>
    <recommendedName>
        <fullName evidence="5">ribulose-bisphosphate carboxylase</fullName>
        <ecNumber evidence="5">4.1.1.39</ecNumber>
    </recommendedName>
</protein>
<feature type="domain" description="Ribulose bisphosphate carboxylase large subunit C-terminal" evidence="16">
    <location>
        <begin position="116"/>
        <end position="227"/>
    </location>
</feature>
<evidence type="ECO:0000256" key="6">
    <source>
        <dbReference type="ARBA" id="ARBA00022567"/>
    </source>
</evidence>
<evidence type="ECO:0000259" key="16">
    <source>
        <dbReference type="Pfam" id="PF00016"/>
    </source>
</evidence>
<dbReference type="Gene3D" id="3.20.20.110">
    <property type="entry name" value="Ribulose bisphosphate carboxylase, large subunit, C-terminal domain"/>
    <property type="match status" value="2"/>
</dbReference>
<feature type="domain" description="Ribulose bisphosphate carboxylase large subunit C-terminal" evidence="16">
    <location>
        <begin position="292"/>
        <end position="555"/>
    </location>
</feature>
<gene>
    <name evidence="18" type="ORF">PGLA2088_LOCUS6194</name>
</gene>
<dbReference type="Gene3D" id="3.30.70.150">
    <property type="entry name" value="RuBisCO large subunit, N-terminal domain"/>
    <property type="match status" value="1"/>
</dbReference>
<dbReference type="InterPro" id="IPR017443">
    <property type="entry name" value="RuBisCO_lsu_fd_N"/>
</dbReference>
<dbReference type="InterPro" id="IPR036376">
    <property type="entry name" value="RuBisCO_lsu_C_sf"/>
</dbReference>
<dbReference type="InterPro" id="IPR020878">
    <property type="entry name" value="RuBisCo_large_chain_AS"/>
</dbReference>
<dbReference type="AlphaFoldDB" id="A0A813IDD4"/>
<evidence type="ECO:0000256" key="15">
    <source>
        <dbReference type="ARBA" id="ARBA00049469"/>
    </source>
</evidence>
<evidence type="ECO:0000256" key="10">
    <source>
        <dbReference type="ARBA" id="ARBA00023002"/>
    </source>
</evidence>
<dbReference type="InterPro" id="IPR000685">
    <property type="entry name" value="RuBisCO_lsu_C"/>
</dbReference>
<dbReference type="PANTHER" id="PTHR42704">
    <property type="entry name" value="RIBULOSE BISPHOSPHATE CARBOXYLASE"/>
    <property type="match status" value="1"/>
</dbReference>
<keyword evidence="7" id="KW-0934">Plastid</keyword>
<keyword evidence="12" id="KW-0456">Lyase</keyword>
<comment type="similarity">
    <text evidence="4">Belongs to the RuBisCO large chain family. Type II subfamily.</text>
</comment>
<dbReference type="Pfam" id="PF02788">
    <property type="entry name" value="RuBisCO_large_N"/>
    <property type="match status" value="1"/>
</dbReference>
<sequence>AYIMKPKAGYDYLATAAHFAAESSTGTNVNVCTTDDFTKSVDALVYYIDPDNEEMKIAYPTLLFDRNITDGRAMMCSVLTLSIGNNQGMGDVEYGKIYDIYFPPAYLRLFDGPNCNVVDMWRILNRGMSNGGLIVGTIIKPKLGLQPKPFGEACYAFWQGGDFIKNDEPQGNQVFCQMNECIPEVVKAMRAAIKETGSSKLFSANITADDPNEMIARGKYVLSQFGPLGENCTATALRAAVDATLVRRYLFGRGSGWFSYPISSQTQPFSLGRDIYAPGSPSLLLGRLMPLCDFIKNDEPQGNQVFCQMNECIPEVVKAMRAAIKETGSSKLFSANITADDPNEMIARGKYVLSQFGPLGENCAFLVDGYVAGGTAITVARRNFPSQFLHYHRAGHGAITSPQTQRGYTAYVHTKISRVIGASGIHTGTMSFRKMEGDASDKNIAFMLQDDEADGPYYHQEWEGMKQTTPIISGGMNALRLPAFFENLGHSNVILTAGGGSFGHKDGPKPGAISCRQGEESWKQWKAGKFGDVSLSDGIIEFAKTHEELKGAFLTFQKDADQIYPGWKEKLGYTGESSVQAATFDWAKKAAAAPYIGGWVYAKTPNLEGTYWNEVGYCPDGTAMNLAGNNMNHPERIGKDSHTPGSTLPTSFYMNAVGYLPDGTPLNMAGNNVNHPERIGPDMHKNGSPLPPPLKGYVNDIGYTPDGTPMNKAGNLSVKK</sequence>
<dbReference type="SUPFAM" id="SSF51649">
    <property type="entry name" value="RuBisCo, C-terminal domain"/>
    <property type="match status" value="2"/>
</dbReference>
<comment type="subcellular location">
    <subcellularLocation>
        <location evidence="3">Plastid</location>
    </subcellularLocation>
</comment>
<keyword evidence="10" id="KW-0560">Oxidoreductase</keyword>
<evidence type="ECO:0000256" key="13">
    <source>
        <dbReference type="ARBA" id="ARBA00023300"/>
    </source>
</evidence>
<dbReference type="InterPro" id="IPR020871">
    <property type="entry name" value="RuBisCO_lsuII"/>
</dbReference>
<keyword evidence="11" id="KW-0503">Monooxygenase</keyword>
<dbReference type="EC" id="4.1.1.39" evidence="5"/>
<keyword evidence="6" id="KW-0113">Calvin cycle</keyword>
<evidence type="ECO:0000256" key="14">
    <source>
        <dbReference type="ARBA" id="ARBA00048059"/>
    </source>
</evidence>
<evidence type="ECO:0000256" key="12">
    <source>
        <dbReference type="ARBA" id="ARBA00023239"/>
    </source>
</evidence>
<dbReference type="CDD" id="cd08211">
    <property type="entry name" value="RuBisCO_large_II"/>
    <property type="match status" value="1"/>
</dbReference>
<dbReference type="SUPFAM" id="SSF54966">
    <property type="entry name" value="RuBisCO, large subunit, small (N-terminal) domain"/>
    <property type="match status" value="1"/>
</dbReference>
<dbReference type="GO" id="GO:0016984">
    <property type="term" value="F:ribulose-bisphosphate carboxylase activity"/>
    <property type="evidence" value="ECO:0007669"/>
    <property type="project" value="UniProtKB-EC"/>
</dbReference>
<comment type="catalytic activity">
    <reaction evidence="15">
        <text>2 (2R)-3-phosphoglycerate + 2 H(+) = D-ribulose 1,5-bisphosphate + CO2 + H2O</text>
        <dbReference type="Rhea" id="RHEA:23124"/>
        <dbReference type="ChEBI" id="CHEBI:15377"/>
        <dbReference type="ChEBI" id="CHEBI:15378"/>
        <dbReference type="ChEBI" id="CHEBI:16526"/>
        <dbReference type="ChEBI" id="CHEBI:57870"/>
        <dbReference type="ChEBI" id="CHEBI:58272"/>
        <dbReference type="EC" id="4.1.1.39"/>
    </reaction>
</comment>
<evidence type="ECO:0000259" key="17">
    <source>
        <dbReference type="Pfam" id="PF02788"/>
    </source>
</evidence>
<evidence type="ECO:0000256" key="9">
    <source>
        <dbReference type="ARBA" id="ARBA00022842"/>
    </source>
</evidence>
<evidence type="ECO:0000256" key="8">
    <source>
        <dbReference type="ARBA" id="ARBA00022723"/>
    </source>
</evidence>
<evidence type="ECO:0000256" key="5">
    <source>
        <dbReference type="ARBA" id="ARBA00012287"/>
    </source>
</evidence>
<dbReference type="GO" id="GO:0009536">
    <property type="term" value="C:plastid"/>
    <property type="evidence" value="ECO:0007669"/>
    <property type="project" value="UniProtKB-SubCell"/>
</dbReference>
<dbReference type="Proteomes" id="UP000626109">
    <property type="component" value="Unassembled WGS sequence"/>
</dbReference>
<keyword evidence="9" id="KW-0460">Magnesium</keyword>
<name>A0A813IDD4_POLGL</name>
<comment type="caution">
    <text evidence="18">The sequence shown here is derived from an EMBL/GenBank/DDBJ whole genome shotgun (WGS) entry which is preliminary data.</text>
</comment>
<dbReference type="GO" id="GO:0000287">
    <property type="term" value="F:magnesium ion binding"/>
    <property type="evidence" value="ECO:0007669"/>
    <property type="project" value="InterPro"/>
</dbReference>